<evidence type="ECO:0000313" key="2">
    <source>
        <dbReference type="Proteomes" id="UP001606300"/>
    </source>
</evidence>
<keyword evidence="2" id="KW-1185">Reference proteome</keyword>
<dbReference type="Proteomes" id="UP001606300">
    <property type="component" value="Unassembled WGS sequence"/>
</dbReference>
<evidence type="ECO:0000313" key="1">
    <source>
        <dbReference type="EMBL" id="MFG6417320.1"/>
    </source>
</evidence>
<sequence>MHRAFSMRLARELRKLGFEYLACEAFTRGVDPNAGVVDRRSGAYLQDPVFAEFIREARRDGWKLVAYEADVDASVQGPERIRQREQRQARNLVEQVLARQPQARIFIHVGYGHALKTPQPLGQGGGSVLWMAGELKQMTGIDPLSIDQSWTHAHPDPSRELSSYRPALALHDGSGPFVLRKADGSARLLQLAPGAVDLQVIHPPHSLVNGRPAWLAAWAQRRPFPIPDAWLPAQGRRLIYAVHQGHPAQAIPADIVIVEAGKPAPALMLPAGQFRFEFEQF</sequence>
<name>A0ABW7EYM8_9BURK</name>
<protein>
    <submittedName>
        <fullName evidence="1">Uncharacterized protein</fullName>
    </submittedName>
</protein>
<accession>A0ABW7EYM8</accession>
<reference evidence="1 2" key="1">
    <citation type="submission" date="2024-09" db="EMBL/GenBank/DDBJ databases">
        <title>Novel species of the genus Pelomonas and Roseateles isolated from streams.</title>
        <authorList>
            <person name="Lu H."/>
        </authorList>
    </citation>
    <scope>NUCLEOTIDE SEQUENCE [LARGE SCALE GENOMIC DNA]</scope>
    <source>
        <strain evidence="1 2">DC23W</strain>
    </source>
</reference>
<organism evidence="1 2">
    <name type="scientific">Pelomonas dachongensis</name>
    <dbReference type="NCBI Taxonomy" id="3299029"/>
    <lineage>
        <taxon>Bacteria</taxon>
        <taxon>Pseudomonadati</taxon>
        <taxon>Pseudomonadota</taxon>
        <taxon>Betaproteobacteria</taxon>
        <taxon>Burkholderiales</taxon>
        <taxon>Sphaerotilaceae</taxon>
        <taxon>Roseateles</taxon>
    </lineage>
</organism>
<comment type="caution">
    <text evidence="1">The sequence shown here is derived from an EMBL/GenBank/DDBJ whole genome shotgun (WGS) entry which is preliminary data.</text>
</comment>
<gene>
    <name evidence="1" type="ORF">ACG02S_25845</name>
</gene>
<dbReference type="RefSeq" id="WP_394473378.1">
    <property type="nucleotide sequence ID" value="NZ_JBIGHY010000021.1"/>
</dbReference>
<proteinExistence type="predicted"/>
<dbReference type="EMBL" id="JBIGHY010000021">
    <property type="protein sequence ID" value="MFG6417320.1"/>
    <property type="molecule type" value="Genomic_DNA"/>
</dbReference>